<dbReference type="Gene3D" id="3.30.420.10">
    <property type="entry name" value="Ribonuclease H-like superfamily/Ribonuclease H"/>
    <property type="match status" value="1"/>
</dbReference>
<keyword evidence="2" id="KW-0378">Hydrolase</keyword>
<dbReference type="SUPFAM" id="SSF53098">
    <property type="entry name" value="Ribonuclease H-like"/>
    <property type="match status" value="1"/>
</dbReference>
<evidence type="ECO:0000259" key="3">
    <source>
        <dbReference type="Pfam" id="PF01612"/>
    </source>
</evidence>
<accession>A0A498K8M7</accession>
<evidence type="ECO:0000256" key="2">
    <source>
        <dbReference type="ARBA" id="ARBA00022801"/>
    </source>
</evidence>
<name>A0A498K8M7_MALDO</name>
<dbReference type="Proteomes" id="UP000290289">
    <property type="component" value="Chromosome 4"/>
</dbReference>
<dbReference type="GO" id="GO:0005737">
    <property type="term" value="C:cytoplasm"/>
    <property type="evidence" value="ECO:0007669"/>
    <property type="project" value="TreeGrafter"/>
</dbReference>
<evidence type="ECO:0000256" key="1">
    <source>
        <dbReference type="ARBA" id="ARBA00022722"/>
    </source>
</evidence>
<dbReference type="GO" id="GO:0003676">
    <property type="term" value="F:nucleic acid binding"/>
    <property type="evidence" value="ECO:0007669"/>
    <property type="project" value="InterPro"/>
</dbReference>
<dbReference type="STRING" id="3750.A0A498K8M7"/>
<dbReference type="InterPro" id="IPR036397">
    <property type="entry name" value="RNaseH_sf"/>
</dbReference>
<dbReference type="GO" id="GO:0005634">
    <property type="term" value="C:nucleus"/>
    <property type="evidence" value="ECO:0007669"/>
    <property type="project" value="TreeGrafter"/>
</dbReference>
<dbReference type="InterPro" id="IPR002562">
    <property type="entry name" value="3'-5'_exonuclease_dom"/>
</dbReference>
<dbReference type="AlphaFoldDB" id="A0A498K8M7"/>
<protein>
    <recommendedName>
        <fullName evidence="3">3'-5' exonuclease domain-containing protein</fullName>
    </recommendedName>
</protein>
<dbReference type="GO" id="GO:0006139">
    <property type="term" value="P:nucleobase-containing compound metabolic process"/>
    <property type="evidence" value="ECO:0007669"/>
    <property type="project" value="InterPro"/>
</dbReference>
<dbReference type="InterPro" id="IPR051132">
    <property type="entry name" value="3-5_Exonuclease_domain"/>
</dbReference>
<organism evidence="4 5">
    <name type="scientific">Malus domestica</name>
    <name type="common">Apple</name>
    <name type="synonym">Pyrus malus</name>
    <dbReference type="NCBI Taxonomy" id="3750"/>
    <lineage>
        <taxon>Eukaryota</taxon>
        <taxon>Viridiplantae</taxon>
        <taxon>Streptophyta</taxon>
        <taxon>Embryophyta</taxon>
        <taxon>Tracheophyta</taxon>
        <taxon>Spermatophyta</taxon>
        <taxon>Magnoliopsida</taxon>
        <taxon>eudicotyledons</taxon>
        <taxon>Gunneridae</taxon>
        <taxon>Pentapetalae</taxon>
        <taxon>rosids</taxon>
        <taxon>fabids</taxon>
        <taxon>Rosales</taxon>
        <taxon>Rosaceae</taxon>
        <taxon>Amygdaloideae</taxon>
        <taxon>Maleae</taxon>
        <taxon>Malus</taxon>
    </lineage>
</organism>
<feature type="domain" description="3'-5' exonuclease" evidence="3">
    <location>
        <begin position="90"/>
        <end position="210"/>
    </location>
</feature>
<dbReference type="GO" id="GO:0008408">
    <property type="term" value="F:3'-5' exonuclease activity"/>
    <property type="evidence" value="ECO:0007669"/>
    <property type="project" value="InterPro"/>
</dbReference>
<comment type="caution">
    <text evidence="4">The sequence shown here is derived from an EMBL/GenBank/DDBJ whole genome shotgun (WGS) entry which is preliminary data.</text>
</comment>
<gene>
    <name evidence="4" type="ORF">DVH24_015091</name>
</gene>
<evidence type="ECO:0000313" key="5">
    <source>
        <dbReference type="Proteomes" id="UP000290289"/>
    </source>
</evidence>
<evidence type="ECO:0000313" key="4">
    <source>
        <dbReference type="EMBL" id="RXI01742.1"/>
    </source>
</evidence>
<dbReference type="PANTHER" id="PTHR13620">
    <property type="entry name" value="3-5 EXONUCLEASE"/>
    <property type="match status" value="1"/>
</dbReference>
<dbReference type="PANTHER" id="PTHR13620:SF121">
    <property type="entry name" value="EMB|CAB82946.1-RELATED"/>
    <property type="match status" value="1"/>
</dbReference>
<sequence length="212" mass="23178">MLPVPLLSKLGNYEVEVHGVKVKVSVVEDGRLIREKISQLRGFLKSQVPVMGLDFKPGSSYAQMVLVCAGCRCLIVPGLKEAQKYIPGLGYVGERSVQELEQLLADDTIGFVGMRLKLKLSQTLHYSKFKIGADLGDLAAKVLKKPNLATWGLAELASEVGFDIKPVVGTSLDGRCVVPAWNATVFSDEQIKYAIHDVYASYLIGKKLLDMP</sequence>
<keyword evidence="5" id="KW-1185">Reference proteome</keyword>
<reference evidence="4 5" key="1">
    <citation type="submission" date="2018-10" db="EMBL/GenBank/DDBJ databases">
        <title>A high-quality apple genome assembly.</title>
        <authorList>
            <person name="Hu J."/>
        </authorList>
    </citation>
    <scope>NUCLEOTIDE SEQUENCE [LARGE SCALE GENOMIC DNA]</scope>
    <source>
        <strain evidence="5">cv. HFTH1</strain>
        <tissue evidence="4">Young leaf</tissue>
    </source>
</reference>
<dbReference type="Pfam" id="PF01612">
    <property type="entry name" value="DNA_pol_A_exo1"/>
    <property type="match status" value="1"/>
</dbReference>
<proteinExistence type="predicted"/>
<dbReference type="EMBL" id="RDQH01000330">
    <property type="protein sequence ID" value="RXI01742.1"/>
    <property type="molecule type" value="Genomic_DNA"/>
</dbReference>
<dbReference type="InterPro" id="IPR012337">
    <property type="entry name" value="RNaseH-like_sf"/>
</dbReference>
<keyword evidence="1" id="KW-0540">Nuclease</keyword>